<dbReference type="EMBL" id="CAAALY010255590">
    <property type="protein sequence ID" value="VEL37650.1"/>
    <property type="molecule type" value="Genomic_DNA"/>
</dbReference>
<sequence length="108" mass="11789">MGLQTDTGSSSSFSPGFLLLRTLPIVHFFHPSQVALICGNYTSCSFSSSFPGDGNSESYPHSLLSLFIFRLRQSALHCEQMSKFATCNESSSPCKRHLSLHTLQIAAS</sequence>
<protein>
    <submittedName>
        <fullName evidence="1">Uncharacterized protein</fullName>
    </submittedName>
</protein>
<accession>A0A3S5BSG6</accession>
<proteinExistence type="predicted"/>
<dbReference type="Proteomes" id="UP000784294">
    <property type="component" value="Unassembled WGS sequence"/>
</dbReference>
<dbReference type="AlphaFoldDB" id="A0A3S5BSG6"/>
<keyword evidence="2" id="KW-1185">Reference proteome</keyword>
<name>A0A3S5BSG6_9PLAT</name>
<comment type="caution">
    <text evidence="1">The sequence shown here is derived from an EMBL/GenBank/DDBJ whole genome shotgun (WGS) entry which is preliminary data.</text>
</comment>
<reference evidence="1" key="1">
    <citation type="submission" date="2018-11" db="EMBL/GenBank/DDBJ databases">
        <authorList>
            <consortium name="Pathogen Informatics"/>
        </authorList>
    </citation>
    <scope>NUCLEOTIDE SEQUENCE</scope>
</reference>
<evidence type="ECO:0000313" key="2">
    <source>
        <dbReference type="Proteomes" id="UP000784294"/>
    </source>
</evidence>
<evidence type="ECO:0000313" key="1">
    <source>
        <dbReference type="EMBL" id="VEL37650.1"/>
    </source>
</evidence>
<organism evidence="1 2">
    <name type="scientific">Protopolystoma xenopodis</name>
    <dbReference type="NCBI Taxonomy" id="117903"/>
    <lineage>
        <taxon>Eukaryota</taxon>
        <taxon>Metazoa</taxon>
        <taxon>Spiralia</taxon>
        <taxon>Lophotrochozoa</taxon>
        <taxon>Platyhelminthes</taxon>
        <taxon>Monogenea</taxon>
        <taxon>Polyopisthocotylea</taxon>
        <taxon>Polystomatidea</taxon>
        <taxon>Polystomatidae</taxon>
        <taxon>Protopolystoma</taxon>
    </lineage>
</organism>
<gene>
    <name evidence="1" type="ORF">PXEA_LOCUS31090</name>
</gene>